<keyword evidence="4" id="KW-0732">Signal</keyword>
<dbReference type="InterPro" id="IPR009003">
    <property type="entry name" value="Peptidase_S1_PA"/>
</dbReference>
<dbReference type="PRINTS" id="PR00722">
    <property type="entry name" value="CHYMOTRYPSIN"/>
</dbReference>
<keyword evidence="3" id="KW-0645">Protease</keyword>
<evidence type="ECO:0000313" key="6">
    <source>
        <dbReference type="EMBL" id="KAK3888935.1"/>
    </source>
</evidence>
<dbReference type="GO" id="GO:0006508">
    <property type="term" value="P:proteolysis"/>
    <property type="evidence" value="ECO:0007669"/>
    <property type="project" value="UniProtKB-KW"/>
</dbReference>
<evidence type="ECO:0000256" key="1">
    <source>
        <dbReference type="ARBA" id="ARBA00023157"/>
    </source>
</evidence>
<reference evidence="6" key="1">
    <citation type="submission" date="2023-10" db="EMBL/GenBank/DDBJ databases">
        <title>Genome assemblies of two species of porcelain crab, Petrolisthes cinctipes and Petrolisthes manimaculis (Anomura: Porcellanidae).</title>
        <authorList>
            <person name="Angst P."/>
        </authorList>
    </citation>
    <scope>NUCLEOTIDE SEQUENCE</scope>
    <source>
        <strain evidence="6">PB745_01</strain>
        <tissue evidence="6">Gill</tissue>
    </source>
</reference>
<evidence type="ECO:0000313" key="7">
    <source>
        <dbReference type="Proteomes" id="UP001286313"/>
    </source>
</evidence>
<feature type="domain" description="Peptidase S1" evidence="5">
    <location>
        <begin position="110"/>
        <end position="382"/>
    </location>
</feature>
<dbReference type="PROSITE" id="PS50240">
    <property type="entry name" value="TRYPSIN_DOM"/>
    <property type="match status" value="1"/>
</dbReference>
<dbReference type="PROSITE" id="PS00135">
    <property type="entry name" value="TRYPSIN_SER"/>
    <property type="match status" value="1"/>
</dbReference>
<dbReference type="PANTHER" id="PTHR24256">
    <property type="entry name" value="TRYPTASE-RELATED"/>
    <property type="match status" value="1"/>
</dbReference>
<dbReference type="PROSITE" id="PS00134">
    <property type="entry name" value="TRYPSIN_HIS"/>
    <property type="match status" value="1"/>
</dbReference>
<name>A0AAE1GBQ3_PETCI</name>
<feature type="signal peptide" evidence="4">
    <location>
        <begin position="1"/>
        <end position="22"/>
    </location>
</feature>
<dbReference type="AlphaFoldDB" id="A0AAE1GBQ3"/>
<dbReference type="SUPFAM" id="SSF50494">
    <property type="entry name" value="Trypsin-like serine proteases"/>
    <property type="match status" value="1"/>
</dbReference>
<evidence type="ECO:0000256" key="4">
    <source>
        <dbReference type="SAM" id="SignalP"/>
    </source>
</evidence>
<dbReference type="SMART" id="SM00020">
    <property type="entry name" value="Tryp_SPc"/>
    <property type="match status" value="1"/>
</dbReference>
<sequence>MKYNTVILLCSVLLIILHSGQAKTLPGNGKPGERCEMGGDVSGVCEEVEACLKDGGVIRREGDVRLCRSEPTQVFVCCRRPLVIAKQLCDEWSQYWRGEAGHCVQNDQLIFGGKAADPEEFPHIAILGSKEGNLPINWGCGGSLISPHYVLTAAHCVQKHIITPNIEYWVKVGEYDRQINRSQVLIPRIPGRVPSSLRSTPPLPTPSEAPSEQIRRGKAIIYPDYFFKYHDIALIELETPVVLTSLALPACLPSNTKEDLRGKELTVAGWGWTNFATPELTKILQKVTVPVVDLLECHKRLPDLQGIATPKGILPTQLCAGAPGRDSCKGDSGGPLIAKIPRGGSICEHTVEGIVSFGYSCGDIGVYTRVLKYLDWILGYVAPN</sequence>
<dbReference type="Pfam" id="PF00089">
    <property type="entry name" value="Trypsin"/>
    <property type="match status" value="2"/>
</dbReference>
<dbReference type="InterPro" id="IPR033116">
    <property type="entry name" value="TRYPSIN_SER"/>
</dbReference>
<dbReference type="CDD" id="cd00190">
    <property type="entry name" value="Tryp_SPc"/>
    <property type="match status" value="1"/>
</dbReference>
<evidence type="ECO:0000256" key="3">
    <source>
        <dbReference type="RuleBase" id="RU363034"/>
    </source>
</evidence>
<dbReference type="InterPro" id="IPR043504">
    <property type="entry name" value="Peptidase_S1_PA_chymotrypsin"/>
</dbReference>
<accession>A0AAE1GBQ3</accession>
<dbReference type="Gene3D" id="2.40.10.10">
    <property type="entry name" value="Trypsin-like serine proteases"/>
    <property type="match status" value="1"/>
</dbReference>
<proteinExistence type="inferred from homology"/>
<dbReference type="InterPro" id="IPR001314">
    <property type="entry name" value="Peptidase_S1A"/>
</dbReference>
<feature type="chain" id="PRO_5042140318" description="Peptidase S1 domain-containing protein" evidence="4">
    <location>
        <begin position="23"/>
        <end position="384"/>
    </location>
</feature>
<keyword evidence="1" id="KW-1015">Disulfide bond</keyword>
<dbReference type="Proteomes" id="UP001286313">
    <property type="component" value="Unassembled WGS sequence"/>
</dbReference>
<gene>
    <name evidence="6" type="ORF">Pcinc_007036</name>
</gene>
<keyword evidence="3" id="KW-0720">Serine protease</keyword>
<comment type="similarity">
    <text evidence="2">Belongs to the peptidase S1 family. CLIP subfamily.</text>
</comment>
<comment type="caution">
    <text evidence="6">The sequence shown here is derived from an EMBL/GenBank/DDBJ whole genome shotgun (WGS) entry which is preliminary data.</text>
</comment>
<evidence type="ECO:0000259" key="5">
    <source>
        <dbReference type="PROSITE" id="PS50240"/>
    </source>
</evidence>
<dbReference type="GO" id="GO:0004252">
    <property type="term" value="F:serine-type endopeptidase activity"/>
    <property type="evidence" value="ECO:0007669"/>
    <property type="project" value="InterPro"/>
</dbReference>
<keyword evidence="7" id="KW-1185">Reference proteome</keyword>
<dbReference type="InterPro" id="IPR051487">
    <property type="entry name" value="Ser/Thr_Proteases_Immune/Dev"/>
</dbReference>
<dbReference type="InterPro" id="IPR018114">
    <property type="entry name" value="TRYPSIN_HIS"/>
</dbReference>
<keyword evidence="3" id="KW-0378">Hydrolase</keyword>
<evidence type="ECO:0000256" key="2">
    <source>
        <dbReference type="ARBA" id="ARBA00024195"/>
    </source>
</evidence>
<dbReference type="EMBL" id="JAWQEG010000515">
    <property type="protein sequence ID" value="KAK3888935.1"/>
    <property type="molecule type" value="Genomic_DNA"/>
</dbReference>
<organism evidence="6 7">
    <name type="scientific">Petrolisthes cinctipes</name>
    <name type="common">Flat porcelain crab</name>
    <dbReference type="NCBI Taxonomy" id="88211"/>
    <lineage>
        <taxon>Eukaryota</taxon>
        <taxon>Metazoa</taxon>
        <taxon>Ecdysozoa</taxon>
        <taxon>Arthropoda</taxon>
        <taxon>Crustacea</taxon>
        <taxon>Multicrustacea</taxon>
        <taxon>Malacostraca</taxon>
        <taxon>Eumalacostraca</taxon>
        <taxon>Eucarida</taxon>
        <taxon>Decapoda</taxon>
        <taxon>Pleocyemata</taxon>
        <taxon>Anomura</taxon>
        <taxon>Galatheoidea</taxon>
        <taxon>Porcellanidae</taxon>
        <taxon>Petrolisthes</taxon>
    </lineage>
</organism>
<dbReference type="InterPro" id="IPR001254">
    <property type="entry name" value="Trypsin_dom"/>
</dbReference>
<protein>
    <recommendedName>
        <fullName evidence="5">Peptidase S1 domain-containing protein</fullName>
    </recommendedName>
</protein>